<evidence type="ECO:0000256" key="3">
    <source>
        <dbReference type="ARBA" id="ARBA00022703"/>
    </source>
</evidence>
<dbReference type="InterPro" id="IPR002398">
    <property type="entry name" value="Pept_C14"/>
</dbReference>
<dbReference type="InterPro" id="IPR029030">
    <property type="entry name" value="Caspase-like_dom_sf"/>
</dbReference>
<dbReference type="AlphaFoldDB" id="A0A026X2Q8"/>
<evidence type="ECO:0000256" key="4">
    <source>
        <dbReference type="ARBA" id="ARBA00022801"/>
    </source>
</evidence>
<name>A0A026X2Q8_OOCBI</name>
<dbReference type="Proteomes" id="UP000053097">
    <property type="component" value="Unassembled WGS sequence"/>
</dbReference>
<proteinExistence type="inferred from homology"/>
<evidence type="ECO:0000313" key="12">
    <source>
        <dbReference type="Proteomes" id="UP000053097"/>
    </source>
</evidence>
<dbReference type="PRINTS" id="PR00376">
    <property type="entry name" value="IL1BCENZYME"/>
</dbReference>
<dbReference type="Gene3D" id="3.40.50.1460">
    <property type="match status" value="1"/>
</dbReference>
<dbReference type="InterPro" id="IPR011600">
    <property type="entry name" value="Pept_C14_caspase"/>
</dbReference>
<dbReference type="GO" id="GO:0016322">
    <property type="term" value="P:neuron remodeling"/>
    <property type="evidence" value="ECO:0007669"/>
    <property type="project" value="UniProtKB-ARBA"/>
</dbReference>
<protein>
    <submittedName>
        <fullName evidence="11">Caspase</fullName>
    </submittedName>
</protein>
<dbReference type="STRING" id="2015173.A0A026X2Q8"/>
<evidence type="ECO:0000256" key="6">
    <source>
        <dbReference type="ARBA" id="ARBA00023145"/>
    </source>
</evidence>
<keyword evidence="6" id="KW-0865">Zymogen</keyword>
<organism evidence="11 12">
    <name type="scientific">Ooceraea biroi</name>
    <name type="common">Clonal raider ant</name>
    <name type="synonym">Cerapachys biroi</name>
    <dbReference type="NCBI Taxonomy" id="2015173"/>
    <lineage>
        <taxon>Eukaryota</taxon>
        <taxon>Metazoa</taxon>
        <taxon>Ecdysozoa</taxon>
        <taxon>Arthropoda</taxon>
        <taxon>Hexapoda</taxon>
        <taxon>Insecta</taxon>
        <taxon>Pterygota</taxon>
        <taxon>Neoptera</taxon>
        <taxon>Endopterygota</taxon>
        <taxon>Hymenoptera</taxon>
        <taxon>Apocrita</taxon>
        <taxon>Aculeata</taxon>
        <taxon>Formicoidea</taxon>
        <taxon>Formicidae</taxon>
        <taxon>Dorylinae</taxon>
        <taxon>Ooceraea</taxon>
    </lineage>
</organism>
<feature type="region of interest" description="Disordered" evidence="8">
    <location>
        <begin position="266"/>
        <end position="289"/>
    </location>
</feature>
<dbReference type="OrthoDB" id="6116485at2759"/>
<dbReference type="PROSITE" id="PS50208">
    <property type="entry name" value="CASPASE_P20"/>
    <property type="match status" value="1"/>
</dbReference>
<feature type="domain" description="Caspase family p10" evidence="9">
    <location>
        <begin position="167"/>
        <end position="262"/>
    </location>
</feature>
<dbReference type="PANTHER" id="PTHR10454:SF232">
    <property type="entry name" value="AT03047P-RELATED"/>
    <property type="match status" value="1"/>
</dbReference>
<accession>A0A026X2Q8</accession>
<dbReference type="PROSITE" id="PS50207">
    <property type="entry name" value="CASPASE_P10"/>
    <property type="match status" value="1"/>
</dbReference>
<dbReference type="CDD" id="cd00032">
    <property type="entry name" value="CASc"/>
    <property type="match status" value="1"/>
</dbReference>
<evidence type="ECO:0000313" key="11">
    <source>
        <dbReference type="EMBL" id="EZA62301.1"/>
    </source>
</evidence>
<evidence type="ECO:0000256" key="7">
    <source>
        <dbReference type="RuleBase" id="RU003971"/>
    </source>
</evidence>
<keyword evidence="12" id="KW-1185">Reference proteome</keyword>
<dbReference type="MEROPS" id="C14.015"/>
<evidence type="ECO:0000256" key="5">
    <source>
        <dbReference type="ARBA" id="ARBA00022807"/>
    </source>
</evidence>
<dbReference type="SMART" id="SM00115">
    <property type="entry name" value="CASc"/>
    <property type="match status" value="1"/>
</dbReference>
<dbReference type="GO" id="GO:0045476">
    <property type="term" value="P:nurse cell apoptotic process"/>
    <property type="evidence" value="ECO:0007669"/>
    <property type="project" value="UniProtKB-ARBA"/>
</dbReference>
<keyword evidence="4" id="KW-0378">Hydrolase</keyword>
<dbReference type="GO" id="GO:0005737">
    <property type="term" value="C:cytoplasm"/>
    <property type="evidence" value="ECO:0007669"/>
    <property type="project" value="TreeGrafter"/>
</dbReference>
<evidence type="ECO:0000256" key="8">
    <source>
        <dbReference type="SAM" id="MobiDB-lite"/>
    </source>
</evidence>
<dbReference type="PANTHER" id="PTHR10454">
    <property type="entry name" value="CASPASE"/>
    <property type="match status" value="1"/>
</dbReference>
<evidence type="ECO:0000256" key="2">
    <source>
        <dbReference type="ARBA" id="ARBA00022670"/>
    </source>
</evidence>
<evidence type="ECO:0000259" key="10">
    <source>
        <dbReference type="PROSITE" id="PS50208"/>
    </source>
</evidence>
<dbReference type="GO" id="GO:0045751">
    <property type="term" value="P:negative regulation of Toll signaling pathway"/>
    <property type="evidence" value="ECO:0007669"/>
    <property type="project" value="UniProtKB-ARBA"/>
</dbReference>
<dbReference type="OMA" id="ENTGMNV"/>
<feature type="domain" description="Caspase family p20" evidence="10">
    <location>
        <begin position="30"/>
        <end position="151"/>
    </location>
</feature>
<dbReference type="InterPro" id="IPR001309">
    <property type="entry name" value="Pept_C14_p20"/>
</dbReference>
<dbReference type="SUPFAM" id="SSF52129">
    <property type="entry name" value="Caspase-like"/>
    <property type="match status" value="1"/>
</dbReference>
<dbReference type="EMBL" id="KK107024">
    <property type="protein sequence ID" value="EZA62301.1"/>
    <property type="molecule type" value="Genomic_DNA"/>
</dbReference>
<dbReference type="GO" id="GO:0004197">
    <property type="term" value="F:cysteine-type endopeptidase activity"/>
    <property type="evidence" value="ECO:0007669"/>
    <property type="project" value="InterPro"/>
</dbReference>
<dbReference type="InterPro" id="IPR033139">
    <property type="entry name" value="Caspase_cys_AS"/>
</dbReference>
<sequence>MLRRDFFETQKPIKINLDPYAEEYDMNHKRRGVALILNHVNFESMNTRKGSVKDCLDLKTSLGKLGFDVRIYTDPTVKSITMALQSTAAEDHTDADCLIVVAMSHGESGLLHSHDSLYPVDALWAPFTADRCSSLAGKPKLFFIQACRGTRLDKGVKIIHETDSKRTTYSIPAYADIMVAYSTYDGFYSWRNPNAGSWFIQALCEELDLHGRSRDLLSLMTFVNRRVAIEYQSYVPENERYHAKKQIPSVVSMLTRLVYFPDKRVPDDLDESKGSLEESKEKESHRNVT</sequence>
<comment type="similarity">
    <text evidence="1 7">Belongs to the peptidase C14A family.</text>
</comment>
<dbReference type="GO" id="GO:1990525">
    <property type="term" value="F:BIR domain binding"/>
    <property type="evidence" value="ECO:0007669"/>
    <property type="project" value="UniProtKB-ARBA"/>
</dbReference>
<dbReference type="InterPro" id="IPR015917">
    <property type="entry name" value="Pept_C14A"/>
</dbReference>
<dbReference type="FunFam" id="3.40.50.1460:FF:000001">
    <property type="entry name" value="Caspase-3 preproprotein"/>
    <property type="match status" value="1"/>
</dbReference>
<dbReference type="PROSITE" id="PS01122">
    <property type="entry name" value="CASPASE_CYS"/>
    <property type="match status" value="1"/>
</dbReference>
<dbReference type="GO" id="GO:0043525">
    <property type="term" value="P:positive regulation of neuron apoptotic process"/>
    <property type="evidence" value="ECO:0007669"/>
    <property type="project" value="TreeGrafter"/>
</dbReference>
<evidence type="ECO:0000256" key="1">
    <source>
        <dbReference type="ARBA" id="ARBA00010134"/>
    </source>
</evidence>
<keyword evidence="3" id="KW-0053">Apoptosis</keyword>
<gene>
    <name evidence="11" type="ORF">X777_00670</name>
</gene>
<reference evidence="11 12" key="1">
    <citation type="journal article" date="2014" name="Curr. Biol.">
        <title>The genome of the clonal raider ant Cerapachys biroi.</title>
        <authorList>
            <person name="Oxley P.R."/>
            <person name="Ji L."/>
            <person name="Fetter-Pruneda I."/>
            <person name="McKenzie S.K."/>
            <person name="Li C."/>
            <person name="Hu H."/>
            <person name="Zhang G."/>
            <person name="Kronauer D.J."/>
        </authorList>
    </citation>
    <scope>NUCLEOTIDE SEQUENCE [LARGE SCALE GENOMIC DNA]</scope>
</reference>
<evidence type="ECO:0000259" key="9">
    <source>
        <dbReference type="PROSITE" id="PS50207"/>
    </source>
</evidence>
<dbReference type="GO" id="GO:0006508">
    <property type="term" value="P:proteolysis"/>
    <property type="evidence" value="ECO:0007669"/>
    <property type="project" value="UniProtKB-KW"/>
</dbReference>
<keyword evidence="2" id="KW-0645">Protease</keyword>
<keyword evidence="5" id="KW-0788">Thiol protease</keyword>
<dbReference type="InterPro" id="IPR002138">
    <property type="entry name" value="Pept_C14_p10"/>
</dbReference>
<dbReference type="Pfam" id="PF00656">
    <property type="entry name" value="Peptidase_C14"/>
    <property type="match status" value="1"/>
</dbReference>